<feature type="compositionally biased region" description="Basic and acidic residues" evidence="1">
    <location>
        <begin position="143"/>
        <end position="168"/>
    </location>
</feature>
<feature type="region of interest" description="Disordered" evidence="1">
    <location>
        <begin position="130"/>
        <end position="168"/>
    </location>
</feature>
<dbReference type="EMBL" id="JBJQOH010000004">
    <property type="protein sequence ID" value="KAL3689571.1"/>
    <property type="molecule type" value="Genomic_DNA"/>
</dbReference>
<gene>
    <name evidence="2" type="ORF">R1sor_015880</name>
</gene>
<dbReference type="AlphaFoldDB" id="A0ABD3HFE0"/>
<sequence>MVDVLDIEEVFFDPWQKGRYFNENKPEQKREGPKSPSPDADVDKKQKRKDKDVRKNDAAKGKRLQLTGSSNEASSSSSRMIDVANREKRMQEDLDILLAFTEKEKKRNEYKMPEERIPVEVASSHCQRELEVTTKVKNSANPSKERREIGSKRTEMAATERSENVGLT</sequence>
<feature type="compositionally biased region" description="Basic and acidic residues" evidence="1">
    <location>
        <begin position="41"/>
        <end position="60"/>
    </location>
</feature>
<feature type="compositionally biased region" description="Basic and acidic residues" evidence="1">
    <location>
        <begin position="20"/>
        <end position="33"/>
    </location>
</feature>
<protein>
    <submittedName>
        <fullName evidence="2">Uncharacterized protein</fullName>
    </submittedName>
</protein>
<keyword evidence="3" id="KW-1185">Reference proteome</keyword>
<evidence type="ECO:0000313" key="3">
    <source>
        <dbReference type="Proteomes" id="UP001633002"/>
    </source>
</evidence>
<feature type="compositionally biased region" description="Low complexity" evidence="1">
    <location>
        <begin position="69"/>
        <end position="78"/>
    </location>
</feature>
<dbReference type="Proteomes" id="UP001633002">
    <property type="component" value="Unassembled WGS sequence"/>
</dbReference>
<evidence type="ECO:0000256" key="1">
    <source>
        <dbReference type="SAM" id="MobiDB-lite"/>
    </source>
</evidence>
<organism evidence="2 3">
    <name type="scientific">Riccia sorocarpa</name>
    <dbReference type="NCBI Taxonomy" id="122646"/>
    <lineage>
        <taxon>Eukaryota</taxon>
        <taxon>Viridiplantae</taxon>
        <taxon>Streptophyta</taxon>
        <taxon>Embryophyta</taxon>
        <taxon>Marchantiophyta</taxon>
        <taxon>Marchantiopsida</taxon>
        <taxon>Marchantiidae</taxon>
        <taxon>Marchantiales</taxon>
        <taxon>Ricciaceae</taxon>
        <taxon>Riccia</taxon>
    </lineage>
</organism>
<feature type="region of interest" description="Disordered" evidence="1">
    <location>
        <begin position="18"/>
        <end position="88"/>
    </location>
</feature>
<name>A0ABD3HFE0_9MARC</name>
<evidence type="ECO:0000313" key="2">
    <source>
        <dbReference type="EMBL" id="KAL3689571.1"/>
    </source>
</evidence>
<reference evidence="2 3" key="1">
    <citation type="submission" date="2024-09" db="EMBL/GenBank/DDBJ databases">
        <title>Chromosome-scale assembly of Riccia sorocarpa.</title>
        <authorList>
            <person name="Paukszto L."/>
        </authorList>
    </citation>
    <scope>NUCLEOTIDE SEQUENCE [LARGE SCALE GENOMIC DNA]</scope>
    <source>
        <strain evidence="2">LP-2024</strain>
        <tissue evidence="2">Aerial parts of the thallus</tissue>
    </source>
</reference>
<proteinExistence type="predicted"/>
<comment type="caution">
    <text evidence="2">The sequence shown here is derived from an EMBL/GenBank/DDBJ whole genome shotgun (WGS) entry which is preliminary data.</text>
</comment>
<accession>A0ABD3HFE0</accession>